<dbReference type="AlphaFoldDB" id="A0A0D9XGL4"/>
<reference evidence="2" key="2">
    <citation type="submission" date="2013-12" db="EMBL/GenBank/DDBJ databases">
        <authorList>
            <person name="Yu Y."/>
            <person name="Lee S."/>
            <person name="de Baynast K."/>
            <person name="Wissotski M."/>
            <person name="Liu L."/>
            <person name="Talag J."/>
            <person name="Goicoechea J."/>
            <person name="Angelova A."/>
            <person name="Jetty R."/>
            <person name="Kudrna D."/>
            <person name="Golser W."/>
            <person name="Rivera L."/>
            <person name="Zhang J."/>
            <person name="Wing R."/>
        </authorList>
    </citation>
    <scope>NUCLEOTIDE SEQUENCE</scope>
</reference>
<protein>
    <submittedName>
        <fullName evidence="1">Uncharacterized protein</fullName>
    </submittedName>
</protein>
<proteinExistence type="predicted"/>
<dbReference type="EnsemblPlants" id="LPERR09G15080.1">
    <property type="protein sequence ID" value="LPERR09G15080.1"/>
    <property type="gene ID" value="LPERR09G15080"/>
</dbReference>
<dbReference type="STRING" id="77586.A0A0D9XGL4"/>
<organism evidence="1 2">
    <name type="scientific">Leersia perrieri</name>
    <dbReference type="NCBI Taxonomy" id="77586"/>
    <lineage>
        <taxon>Eukaryota</taxon>
        <taxon>Viridiplantae</taxon>
        <taxon>Streptophyta</taxon>
        <taxon>Embryophyta</taxon>
        <taxon>Tracheophyta</taxon>
        <taxon>Spermatophyta</taxon>
        <taxon>Magnoliopsida</taxon>
        <taxon>Liliopsida</taxon>
        <taxon>Poales</taxon>
        <taxon>Poaceae</taxon>
        <taxon>BOP clade</taxon>
        <taxon>Oryzoideae</taxon>
        <taxon>Oryzeae</taxon>
        <taxon>Oryzinae</taxon>
        <taxon>Leersia</taxon>
    </lineage>
</organism>
<reference evidence="1 2" key="1">
    <citation type="submission" date="2012-08" db="EMBL/GenBank/DDBJ databases">
        <title>Oryza genome evolution.</title>
        <authorList>
            <person name="Wing R.A."/>
        </authorList>
    </citation>
    <scope>NUCLEOTIDE SEQUENCE</scope>
</reference>
<dbReference type="HOGENOM" id="CLU_2761464_0_0_1"/>
<evidence type="ECO:0000313" key="1">
    <source>
        <dbReference type="EnsemblPlants" id="LPERR09G15080.1"/>
    </source>
</evidence>
<keyword evidence="2" id="KW-1185">Reference proteome</keyword>
<dbReference type="Proteomes" id="UP000032180">
    <property type="component" value="Chromosome 9"/>
</dbReference>
<name>A0A0D9XGL4_9ORYZ</name>
<evidence type="ECO:0000313" key="2">
    <source>
        <dbReference type="Proteomes" id="UP000032180"/>
    </source>
</evidence>
<accession>A0A0D9XGL4</accession>
<reference evidence="1" key="3">
    <citation type="submission" date="2015-04" db="UniProtKB">
        <authorList>
            <consortium name="EnsemblPlants"/>
        </authorList>
    </citation>
    <scope>IDENTIFICATION</scope>
</reference>
<sequence>MTPIDADVYGGAGNMCLSLTGATMAAPELSVGIFPDHHQARAQPMASSGDVLCLGGDHLMASSYAGSSMF</sequence>
<dbReference type="Gramene" id="LPERR09G15080.1">
    <property type="protein sequence ID" value="LPERR09G15080.1"/>
    <property type="gene ID" value="LPERR09G15080"/>
</dbReference>